<dbReference type="PANTHER" id="PTHR43292:SF3">
    <property type="entry name" value="ACYL-COA DEHYDROGENASE FADE29"/>
    <property type="match status" value="1"/>
</dbReference>
<name>A0AAE3NBU7_9BURK</name>
<comment type="similarity">
    <text evidence="2">Belongs to the acyl-CoA dehydrogenase family.</text>
</comment>
<dbReference type="InterPro" id="IPR046373">
    <property type="entry name" value="Acyl-CoA_Oxase/DH_mid-dom_sf"/>
</dbReference>
<keyword evidence="3" id="KW-0285">Flavoprotein</keyword>
<protein>
    <submittedName>
        <fullName evidence="9">Acyl-CoA dehydrogenase family protein</fullName>
    </submittedName>
</protein>
<dbReference type="Gene3D" id="1.20.140.10">
    <property type="entry name" value="Butyryl-CoA Dehydrogenase, subunit A, domain 3"/>
    <property type="match status" value="1"/>
</dbReference>
<dbReference type="RefSeq" id="WP_271429473.1">
    <property type="nucleotide sequence ID" value="NZ_JAQIPB010000009.1"/>
</dbReference>
<dbReference type="InterPro" id="IPR006091">
    <property type="entry name" value="Acyl-CoA_Oxase/DH_mid-dom"/>
</dbReference>
<gene>
    <name evidence="9" type="ORF">PGB34_17955</name>
</gene>
<evidence type="ECO:0000256" key="2">
    <source>
        <dbReference type="ARBA" id="ARBA00009347"/>
    </source>
</evidence>
<evidence type="ECO:0000256" key="5">
    <source>
        <dbReference type="ARBA" id="ARBA00023002"/>
    </source>
</evidence>
<evidence type="ECO:0000259" key="8">
    <source>
        <dbReference type="Pfam" id="PF02771"/>
    </source>
</evidence>
<dbReference type="Pfam" id="PF02771">
    <property type="entry name" value="Acyl-CoA_dh_N"/>
    <property type="match status" value="1"/>
</dbReference>
<sequence>MELTLSPAEQAFEAEVRAFIGANLPPDIREKVRQDRFLDREDFMRWQQILGRQGWFTGAWPREHGGQAWSAMQTIIFNRVAGELHCPELQVFGPAMVGPVIYTFGTEVQKARHLPAIRDSSVWWCQGYSEPGAGSDLAALKTQADDHGDHFIVNGQKIWTSYAHFADWMFCLVRTGREGRKQEGISFLLIDMKTPGVQVQPIRMLDGRHYLNAVFFDHVRVPRENLIGEAGRGWTYAKFLLEHERVENANLRFITQELQKLRRVAGEVRSGGGRRLIDDPAFAAELAGVQVQFKALEIGLLRMLSDMHAGAPAGPGKSSFIKIRGTEIAQRITELLVQASGPDGQRYQPGPLLGAGDDPLIGPEHALGPVPSYQFCRAMTIYGGSTEVQKNIMAKHALGL</sequence>
<keyword evidence="10" id="KW-1185">Reference proteome</keyword>
<dbReference type="InterPro" id="IPR036250">
    <property type="entry name" value="AcylCo_DH-like_C"/>
</dbReference>
<dbReference type="Proteomes" id="UP001212602">
    <property type="component" value="Unassembled WGS sequence"/>
</dbReference>
<dbReference type="PANTHER" id="PTHR43292">
    <property type="entry name" value="ACYL-COA DEHYDROGENASE"/>
    <property type="match status" value="1"/>
</dbReference>
<dbReference type="GO" id="GO:0050660">
    <property type="term" value="F:flavin adenine dinucleotide binding"/>
    <property type="evidence" value="ECO:0007669"/>
    <property type="project" value="InterPro"/>
</dbReference>
<dbReference type="InterPro" id="IPR009075">
    <property type="entry name" value="AcylCo_DH/oxidase_C"/>
</dbReference>
<reference evidence="9" key="1">
    <citation type="submission" date="2023-01" db="EMBL/GenBank/DDBJ databases">
        <title>Xenophilus mangrovi sp. nov., isolated from soil of Mangrove nature reserve.</title>
        <authorList>
            <person name="Xu S."/>
            <person name="Liu Z."/>
            <person name="Xu Y."/>
        </authorList>
    </citation>
    <scope>NUCLEOTIDE SEQUENCE</scope>
    <source>
        <strain evidence="9">YW8</strain>
    </source>
</reference>
<dbReference type="GO" id="GO:0016627">
    <property type="term" value="F:oxidoreductase activity, acting on the CH-CH group of donors"/>
    <property type="evidence" value="ECO:0007669"/>
    <property type="project" value="InterPro"/>
</dbReference>
<evidence type="ECO:0000313" key="9">
    <source>
        <dbReference type="EMBL" id="MDA7418254.1"/>
    </source>
</evidence>
<comment type="cofactor">
    <cofactor evidence="1">
        <name>FAD</name>
        <dbReference type="ChEBI" id="CHEBI:57692"/>
    </cofactor>
</comment>
<comment type="caution">
    <text evidence="9">The sequence shown here is derived from an EMBL/GenBank/DDBJ whole genome shotgun (WGS) entry which is preliminary data.</text>
</comment>
<feature type="domain" description="Acyl-CoA dehydrogenase/oxidase C-terminal" evidence="6">
    <location>
        <begin position="231"/>
        <end position="397"/>
    </location>
</feature>
<dbReference type="EMBL" id="JAQIPB010000009">
    <property type="protein sequence ID" value="MDA7418254.1"/>
    <property type="molecule type" value="Genomic_DNA"/>
</dbReference>
<keyword evidence="4" id="KW-0274">FAD</keyword>
<dbReference type="SUPFAM" id="SSF47203">
    <property type="entry name" value="Acyl-CoA dehydrogenase C-terminal domain-like"/>
    <property type="match status" value="1"/>
</dbReference>
<dbReference type="Gene3D" id="1.10.540.10">
    <property type="entry name" value="Acyl-CoA dehydrogenase/oxidase, N-terminal domain"/>
    <property type="match status" value="1"/>
</dbReference>
<feature type="domain" description="Acyl-CoA oxidase/dehydrogenase middle" evidence="7">
    <location>
        <begin position="125"/>
        <end position="209"/>
    </location>
</feature>
<feature type="domain" description="Acyl-CoA dehydrogenase/oxidase N-terminal" evidence="8">
    <location>
        <begin position="7"/>
        <end position="117"/>
    </location>
</feature>
<evidence type="ECO:0000259" key="7">
    <source>
        <dbReference type="Pfam" id="PF02770"/>
    </source>
</evidence>
<dbReference type="InterPro" id="IPR037069">
    <property type="entry name" value="AcylCoA_DH/ox_N_sf"/>
</dbReference>
<dbReference type="InterPro" id="IPR013786">
    <property type="entry name" value="AcylCoA_DH/ox_N"/>
</dbReference>
<dbReference type="AlphaFoldDB" id="A0AAE3NBU7"/>
<dbReference type="InterPro" id="IPR052161">
    <property type="entry name" value="Mycobact_Acyl-CoA_DH"/>
</dbReference>
<dbReference type="FunFam" id="2.40.110.10:FF:000011">
    <property type="entry name" value="Acyl-CoA dehydrogenase FadE34"/>
    <property type="match status" value="1"/>
</dbReference>
<dbReference type="Pfam" id="PF00441">
    <property type="entry name" value="Acyl-CoA_dh_1"/>
    <property type="match status" value="1"/>
</dbReference>
<organism evidence="9 10">
    <name type="scientific">Xenophilus arseniciresistens</name>
    <dbReference type="NCBI Taxonomy" id="1283306"/>
    <lineage>
        <taxon>Bacteria</taxon>
        <taxon>Pseudomonadati</taxon>
        <taxon>Pseudomonadota</taxon>
        <taxon>Betaproteobacteria</taxon>
        <taxon>Burkholderiales</taxon>
        <taxon>Comamonadaceae</taxon>
        <taxon>Xenophilus</taxon>
    </lineage>
</organism>
<dbReference type="InterPro" id="IPR009100">
    <property type="entry name" value="AcylCoA_DH/oxidase_NM_dom_sf"/>
</dbReference>
<dbReference type="SUPFAM" id="SSF56645">
    <property type="entry name" value="Acyl-CoA dehydrogenase NM domain-like"/>
    <property type="match status" value="1"/>
</dbReference>
<evidence type="ECO:0000256" key="3">
    <source>
        <dbReference type="ARBA" id="ARBA00022630"/>
    </source>
</evidence>
<dbReference type="GO" id="GO:0005886">
    <property type="term" value="C:plasma membrane"/>
    <property type="evidence" value="ECO:0007669"/>
    <property type="project" value="TreeGrafter"/>
</dbReference>
<proteinExistence type="inferred from homology"/>
<dbReference type="Gene3D" id="2.40.110.10">
    <property type="entry name" value="Butyryl-CoA Dehydrogenase, subunit A, domain 2"/>
    <property type="match status" value="1"/>
</dbReference>
<evidence type="ECO:0000313" key="10">
    <source>
        <dbReference type="Proteomes" id="UP001212602"/>
    </source>
</evidence>
<keyword evidence="5" id="KW-0560">Oxidoreductase</keyword>
<evidence type="ECO:0000259" key="6">
    <source>
        <dbReference type="Pfam" id="PF00441"/>
    </source>
</evidence>
<evidence type="ECO:0000256" key="1">
    <source>
        <dbReference type="ARBA" id="ARBA00001974"/>
    </source>
</evidence>
<dbReference type="Pfam" id="PF02770">
    <property type="entry name" value="Acyl-CoA_dh_M"/>
    <property type="match status" value="1"/>
</dbReference>
<evidence type="ECO:0000256" key="4">
    <source>
        <dbReference type="ARBA" id="ARBA00022827"/>
    </source>
</evidence>
<accession>A0AAE3NBU7</accession>